<proteinExistence type="inferred from homology"/>
<dbReference type="CDD" id="cd00320">
    <property type="entry name" value="cpn10"/>
    <property type="match status" value="1"/>
</dbReference>
<dbReference type="InterPro" id="IPR011032">
    <property type="entry name" value="GroES-like_sf"/>
</dbReference>
<gene>
    <name evidence="3" type="ORF">A3K90_03175</name>
</gene>
<evidence type="ECO:0000256" key="2">
    <source>
        <dbReference type="ARBA" id="ARBA00023186"/>
    </source>
</evidence>
<protein>
    <submittedName>
        <fullName evidence="3">Chaperonin</fullName>
    </submittedName>
</protein>
<dbReference type="Pfam" id="PF00166">
    <property type="entry name" value="Cpn10"/>
    <property type="match status" value="1"/>
</dbReference>
<dbReference type="SMART" id="SM00883">
    <property type="entry name" value="Cpn10"/>
    <property type="match status" value="1"/>
</dbReference>
<dbReference type="AlphaFoldDB" id="A0A165LDY1"/>
<keyword evidence="2" id="KW-0143">Chaperone</keyword>
<sequence>MNISKFVVVGDRVLVKPKSLEEQTKSGIYLPPGVQEKEKIQSGYILKAGPGYPVAPPSVDEPWKESVSTPQYIPLQARVGDLAIFLQASAHEIEYDGERFLIVPNSAILLLVREDDNLEYYLK</sequence>
<dbReference type="InterPro" id="IPR037124">
    <property type="entry name" value="Chaperonin_GroES_sf"/>
</dbReference>
<dbReference type="GO" id="GO:0005524">
    <property type="term" value="F:ATP binding"/>
    <property type="evidence" value="ECO:0007669"/>
    <property type="project" value="InterPro"/>
</dbReference>
<dbReference type="GO" id="GO:0044183">
    <property type="term" value="F:protein folding chaperone"/>
    <property type="evidence" value="ECO:0007669"/>
    <property type="project" value="InterPro"/>
</dbReference>
<dbReference type="RefSeq" id="WP_303681985.1">
    <property type="nucleotide sequence ID" value="NZ_LVWG01000033.1"/>
</dbReference>
<comment type="similarity">
    <text evidence="1">Belongs to the GroES chaperonin family.</text>
</comment>
<dbReference type="InterPro" id="IPR020818">
    <property type="entry name" value="Chaperonin_GroES"/>
</dbReference>
<organism evidence="3 4">
    <name type="scientific">Pelodictyon luteolum</name>
    <dbReference type="NCBI Taxonomy" id="1100"/>
    <lineage>
        <taxon>Bacteria</taxon>
        <taxon>Pseudomonadati</taxon>
        <taxon>Chlorobiota</taxon>
        <taxon>Chlorobiia</taxon>
        <taxon>Chlorobiales</taxon>
        <taxon>Chlorobiaceae</taxon>
        <taxon>Chlorobium/Pelodictyon group</taxon>
        <taxon>Pelodictyon</taxon>
    </lineage>
</organism>
<dbReference type="SUPFAM" id="SSF50129">
    <property type="entry name" value="GroES-like"/>
    <property type="match status" value="1"/>
</dbReference>
<evidence type="ECO:0000256" key="1">
    <source>
        <dbReference type="ARBA" id="ARBA00006975"/>
    </source>
</evidence>
<comment type="caution">
    <text evidence="3">The sequence shown here is derived from an EMBL/GenBank/DDBJ whole genome shotgun (WGS) entry which is preliminary data.</text>
</comment>
<dbReference type="EMBL" id="LVWG01000033">
    <property type="protein sequence ID" value="KZK73905.1"/>
    <property type="molecule type" value="Genomic_DNA"/>
</dbReference>
<evidence type="ECO:0000313" key="3">
    <source>
        <dbReference type="EMBL" id="KZK73905.1"/>
    </source>
</evidence>
<dbReference type="Gene3D" id="2.30.33.40">
    <property type="entry name" value="GroES chaperonin"/>
    <property type="match status" value="1"/>
</dbReference>
<evidence type="ECO:0000313" key="4">
    <source>
        <dbReference type="Proteomes" id="UP000076481"/>
    </source>
</evidence>
<reference evidence="3 4" key="1">
    <citation type="submission" date="2016-03" db="EMBL/GenBank/DDBJ databases">
        <title>Speciation and ecological success in dimly lit waters: horizontal gene transfer in a green sulfur bacteria bloom unveiled by metagenomic assembly.</title>
        <authorList>
            <person name="Llorens-Mares T."/>
            <person name="Liu Z."/>
            <person name="Allen L.Z."/>
            <person name="Rusch D.B."/>
            <person name="Craig M.T."/>
            <person name="Dupont C.L."/>
            <person name="Bryant D.A."/>
            <person name="Casamayor E.O."/>
        </authorList>
    </citation>
    <scope>NUCLEOTIDE SEQUENCE [LARGE SCALE GENOMIC DNA]</scope>
    <source>
        <strain evidence="3">CIII</strain>
    </source>
</reference>
<accession>A0A165LDY1</accession>
<name>A0A165LDY1_PELLU</name>
<dbReference type="Proteomes" id="UP000076481">
    <property type="component" value="Unassembled WGS sequence"/>
</dbReference>